<accession>A0A7C9E9U3</accession>
<evidence type="ECO:0000313" key="1">
    <source>
        <dbReference type="EMBL" id="MBA4662742.1"/>
    </source>
</evidence>
<dbReference type="EMBL" id="GISG01218300">
    <property type="protein sequence ID" value="MBA4662742.1"/>
    <property type="molecule type" value="Transcribed_RNA"/>
</dbReference>
<protein>
    <submittedName>
        <fullName evidence="1">Uncharacterized protein</fullName>
    </submittedName>
</protein>
<dbReference type="AlphaFoldDB" id="A0A7C9E9U3"/>
<reference evidence="1" key="1">
    <citation type="journal article" date="2013" name="J. Plant Res.">
        <title>Effect of fungi and light on seed germination of three Opuntia species from semiarid lands of central Mexico.</title>
        <authorList>
            <person name="Delgado-Sanchez P."/>
            <person name="Jimenez-Bremont J.F."/>
            <person name="Guerrero-Gonzalez Mde L."/>
            <person name="Flores J."/>
        </authorList>
    </citation>
    <scope>NUCLEOTIDE SEQUENCE</scope>
    <source>
        <tissue evidence="1">Cladode</tissue>
    </source>
</reference>
<organism evidence="1">
    <name type="scientific">Opuntia streptacantha</name>
    <name type="common">Prickly pear cactus</name>
    <name type="synonym">Opuntia cardona</name>
    <dbReference type="NCBI Taxonomy" id="393608"/>
    <lineage>
        <taxon>Eukaryota</taxon>
        <taxon>Viridiplantae</taxon>
        <taxon>Streptophyta</taxon>
        <taxon>Embryophyta</taxon>
        <taxon>Tracheophyta</taxon>
        <taxon>Spermatophyta</taxon>
        <taxon>Magnoliopsida</taxon>
        <taxon>eudicotyledons</taxon>
        <taxon>Gunneridae</taxon>
        <taxon>Pentapetalae</taxon>
        <taxon>Caryophyllales</taxon>
        <taxon>Cactineae</taxon>
        <taxon>Cactaceae</taxon>
        <taxon>Opuntioideae</taxon>
        <taxon>Opuntia</taxon>
    </lineage>
</organism>
<reference evidence="1" key="2">
    <citation type="submission" date="2020-07" db="EMBL/GenBank/DDBJ databases">
        <authorList>
            <person name="Vera ALvarez R."/>
            <person name="Arias-Moreno D.M."/>
            <person name="Jimenez-Jacinto V."/>
            <person name="Jimenez-Bremont J.F."/>
            <person name="Swaminathan K."/>
            <person name="Moose S.P."/>
            <person name="Guerrero-Gonzalez M.L."/>
            <person name="Marino-Ramirez L."/>
            <person name="Landsman D."/>
            <person name="Rodriguez-Kessler M."/>
            <person name="Delgado-Sanchez P."/>
        </authorList>
    </citation>
    <scope>NUCLEOTIDE SEQUENCE</scope>
    <source>
        <tissue evidence="1">Cladode</tissue>
    </source>
</reference>
<proteinExistence type="predicted"/>
<sequence length="119" mass="13580">MVLNNNYPSPILGTSISLRSSDSNSVTEQFPSQLPQSPVIQLIFMPTIQMFWLSFESEHMFYGKRHRCLRYKANNQKLKKLEPLSHIHPLTPTSTPKTLKEGPCLVILAPLKTCFQPKP</sequence>
<name>A0A7C9E9U3_OPUST</name>